<organism evidence="2">
    <name type="scientific">Anguilla anguilla</name>
    <name type="common">European freshwater eel</name>
    <name type="synonym">Muraena anguilla</name>
    <dbReference type="NCBI Taxonomy" id="7936"/>
    <lineage>
        <taxon>Eukaryota</taxon>
        <taxon>Metazoa</taxon>
        <taxon>Chordata</taxon>
        <taxon>Craniata</taxon>
        <taxon>Vertebrata</taxon>
        <taxon>Euteleostomi</taxon>
        <taxon>Actinopterygii</taxon>
        <taxon>Neopterygii</taxon>
        <taxon>Teleostei</taxon>
        <taxon>Anguilliformes</taxon>
        <taxon>Anguillidae</taxon>
        <taxon>Anguilla</taxon>
    </lineage>
</organism>
<reference evidence="2" key="1">
    <citation type="submission" date="2014-11" db="EMBL/GenBank/DDBJ databases">
        <authorList>
            <person name="Amaro Gonzalez C."/>
        </authorList>
    </citation>
    <scope>NUCLEOTIDE SEQUENCE</scope>
</reference>
<accession>A0A0E9UK83</accession>
<proteinExistence type="predicted"/>
<keyword evidence="1" id="KW-0732">Signal</keyword>
<sequence>MCLFFEISFLFVLCLLSEKRHLHTCKHAYIPARETYWPGFSQ</sequence>
<evidence type="ECO:0000313" key="2">
    <source>
        <dbReference type="EMBL" id="JAH66229.1"/>
    </source>
</evidence>
<dbReference type="AlphaFoldDB" id="A0A0E9UK83"/>
<evidence type="ECO:0000256" key="1">
    <source>
        <dbReference type="SAM" id="SignalP"/>
    </source>
</evidence>
<dbReference type="EMBL" id="GBXM01042348">
    <property type="protein sequence ID" value="JAH66229.1"/>
    <property type="molecule type" value="Transcribed_RNA"/>
</dbReference>
<name>A0A0E9UK83_ANGAN</name>
<reference evidence="2" key="2">
    <citation type="journal article" date="2015" name="Fish Shellfish Immunol.">
        <title>Early steps in the European eel (Anguilla anguilla)-Vibrio vulnificus interaction in the gills: Role of the RtxA13 toxin.</title>
        <authorList>
            <person name="Callol A."/>
            <person name="Pajuelo D."/>
            <person name="Ebbesson L."/>
            <person name="Teles M."/>
            <person name="MacKenzie S."/>
            <person name="Amaro C."/>
        </authorList>
    </citation>
    <scope>NUCLEOTIDE SEQUENCE</scope>
</reference>
<protein>
    <submittedName>
        <fullName evidence="2">Uncharacterized protein</fullName>
    </submittedName>
</protein>
<feature type="chain" id="PRO_5002433960" evidence="1">
    <location>
        <begin position="18"/>
        <end position="42"/>
    </location>
</feature>
<feature type="signal peptide" evidence="1">
    <location>
        <begin position="1"/>
        <end position="17"/>
    </location>
</feature>